<keyword evidence="3" id="KW-1185">Reference proteome</keyword>
<evidence type="ECO:0000313" key="3">
    <source>
        <dbReference type="Proteomes" id="UP000694412"/>
    </source>
</evidence>
<organism evidence="2 3">
    <name type="scientific">Coturnix japonica</name>
    <name type="common">Japanese quail</name>
    <name type="synonym">Coturnix coturnix japonica</name>
    <dbReference type="NCBI Taxonomy" id="93934"/>
    <lineage>
        <taxon>Eukaryota</taxon>
        <taxon>Metazoa</taxon>
        <taxon>Chordata</taxon>
        <taxon>Craniata</taxon>
        <taxon>Vertebrata</taxon>
        <taxon>Euteleostomi</taxon>
        <taxon>Archelosauria</taxon>
        <taxon>Archosauria</taxon>
        <taxon>Dinosauria</taxon>
        <taxon>Saurischia</taxon>
        <taxon>Theropoda</taxon>
        <taxon>Coelurosauria</taxon>
        <taxon>Aves</taxon>
        <taxon>Neognathae</taxon>
        <taxon>Galloanserae</taxon>
        <taxon>Galliformes</taxon>
        <taxon>Phasianidae</taxon>
        <taxon>Perdicinae</taxon>
        <taxon>Coturnix</taxon>
    </lineage>
</organism>
<accession>A0A8C2TW35</accession>
<feature type="compositionally biased region" description="Low complexity" evidence="1">
    <location>
        <begin position="31"/>
        <end position="51"/>
    </location>
</feature>
<name>A0A8C2TW35_COTJA</name>
<evidence type="ECO:0000313" key="2">
    <source>
        <dbReference type="Ensembl" id="ENSCJPP00005019556.1"/>
    </source>
</evidence>
<sequence>MAKQPPEAKAPRDRRAGRLPPGEGPGPAVPLRPGAPAALPGAARPASPGSPGPFAIRSPLFFFVRRSPLLQRSSSGYFSFEAERSPAPMSCDKATQTPSPPCQAVSHYLSAMGEELGNSASIHLDKEVEQAGVAAVLSCLQASSMHCGCMVS</sequence>
<feature type="region of interest" description="Disordered" evidence="1">
    <location>
        <begin position="1"/>
        <end position="51"/>
    </location>
</feature>
<protein>
    <recommendedName>
        <fullName evidence="4">Bcl-2-like protein 11</fullName>
    </recommendedName>
</protein>
<reference evidence="2" key="3">
    <citation type="submission" date="2025-09" db="UniProtKB">
        <authorList>
            <consortium name="Ensembl"/>
        </authorList>
    </citation>
    <scope>IDENTIFICATION</scope>
</reference>
<evidence type="ECO:0008006" key="4">
    <source>
        <dbReference type="Google" id="ProtNLM"/>
    </source>
</evidence>
<dbReference type="GeneTree" id="ENSGT00960000189565"/>
<evidence type="ECO:0000256" key="1">
    <source>
        <dbReference type="SAM" id="MobiDB-lite"/>
    </source>
</evidence>
<dbReference type="AlphaFoldDB" id="A0A8C2TW35"/>
<dbReference type="Proteomes" id="UP000694412">
    <property type="component" value="Chromosome 3"/>
</dbReference>
<dbReference type="Ensembl" id="ENSCJPT00005027066.1">
    <property type="protein sequence ID" value="ENSCJPP00005019556.1"/>
    <property type="gene ID" value="ENSCJPG00005015842.1"/>
</dbReference>
<reference evidence="2" key="2">
    <citation type="submission" date="2025-08" db="UniProtKB">
        <authorList>
            <consortium name="Ensembl"/>
        </authorList>
    </citation>
    <scope>IDENTIFICATION</scope>
</reference>
<reference evidence="2" key="1">
    <citation type="submission" date="2015-11" db="EMBL/GenBank/DDBJ databases">
        <authorList>
            <consortium name="International Coturnix japonica Genome Analysis Consortium"/>
            <person name="Warren W."/>
            <person name="Burt D.W."/>
            <person name="Antin P.B."/>
            <person name="Lanford R."/>
            <person name="Gros J."/>
            <person name="Wilson R.K."/>
        </authorList>
    </citation>
    <scope>NUCLEOTIDE SEQUENCE [LARGE SCALE GENOMIC DNA]</scope>
</reference>
<proteinExistence type="predicted"/>